<dbReference type="InterPro" id="IPR050682">
    <property type="entry name" value="ModA/WtpA"/>
</dbReference>
<gene>
    <name evidence="1" type="ORF">D3273_17360</name>
</gene>
<organism evidence="1 2">
    <name type="scientific">Lichenibacterium minor</name>
    <dbReference type="NCBI Taxonomy" id="2316528"/>
    <lineage>
        <taxon>Bacteria</taxon>
        <taxon>Pseudomonadati</taxon>
        <taxon>Pseudomonadota</taxon>
        <taxon>Alphaproteobacteria</taxon>
        <taxon>Hyphomicrobiales</taxon>
        <taxon>Lichenihabitantaceae</taxon>
        <taxon>Lichenibacterium</taxon>
    </lineage>
</organism>
<dbReference type="PANTHER" id="PTHR30632">
    <property type="entry name" value="MOLYBDATE-BINDING PERIPLASMIC PROTEIN"/>
    <property type="match status" value="1"/>
</dbReference>
<protein>
    <submittedName>
        <fullName evidence="1">ABC transporter substrate-binding protein</fullName>
    </submittedName>
</protein>
<dbReference type="SUPFAM" id="SSF53850">
    <property type="entry name" value="Periplasmic binding protein-like II"/>
    <property type="match status" value="1"/>
</dbReference>
<name>A0A4Q2U793_9HYPH</name>
<proteinExistence type="predicted"/>
<evidence type="ECO:0000313" key="2">
    <source>
        <dbReference type="Proteomes" id="UP000290759"/>
    </source>
</evidence>
<reference evidence="1 2" key="2">
    <citation type="submission" date="2019-02" db="EMBL/GenBank/DDBJ databases">
        <title>'Lichenibacterium ramalinii' gen. nov. sp. nov., 'Lichenibacterium minor' gen. nov. sp. nov.</title>
        <authorList>
            <person name="Pankratov T."/>
        </authorList>
    </citation>
    <scope>NUCLEOTIDE SEQUENCE [LARGE SCALE GENOMIC DNA]</scope>
    <source>
        <strain evidence="1 2">RmlP026</strain>
    </source>
</reference>
<reference evidence="1 2" key="1">
    <citation type="submission" date="2018-12" db="EMBL/GenBank/DDBJ databases">
        <authorList>
            <person name="Grouzdev D.S."/>
            <person name="Krutkina M.S."/>
        </authorList>
    </citation>
    <scope>NUCLEOTIDE SEQUENCE [LARGE SCALE GENOMIC DNA]</scope>
    <source>
        <strain evidence="1 2">RmlP026</strain>
    </source>
</reference>
<dbReference type="GO" id="GO:0030973">
    <property type="term" value="F:molybdate ion binding"/>
    <property type="evidence" value="ECO:0007669"/>
    <property type="project" value="TreeGrafter"/>
</dbReference>
<dbReference type="Gene3D" id="3.40.190.10">
    <property type="entry name" value="Periplasmic binding protein-like II"/>
    <property type="match status" value="2"/>
</dbReference>
<sequence length="229" mass="23336">MSDRLTVLSSMATRSVLAELARDFELAAGAPVALEATGGVDAAKRVRAGGSVDVVVLAAPVMEQLEREGHLVDGSRADVARSGMAIAVPAAGPRVDVGDAAAVRRAMLSARRVSYSTGPSGDHVRALWRFWGIDDAMAAKSLQAPPGVPVAELLARGDADLGFQQLSEFVGAPGIAVLGPLPAEIQAVTTFSAAVSRASTRPGAARAFVGHLASPAAAAAKRRQGLEPA</sequence>
<accession>A0A4Q2U793</accession>
<dbReference type="GO" id="GO:0015689">
    <property type="term" value="P:molybdate ion transport"/>
    <property type="evidence" value="ECO:0007669"/>
    <property type="project" value="TreeGrafter"/>
</dbReference>
<dbReference type="PANTHER" id="PTHR30632:SF11">
    <property type="entry name" value="BLR4797 PROTEIN"/>
    <property type="match status" value="1"/>
</dbReference>
<dbReference type="RefSeq" id="WP_129228153.1">
    <property type="nucleotide sequence ID" value="NZ_QYBB01000021.1"/>
</dbReference>
<dbReference type="AlphaFoldDB" id="A0A4Q2U793"/>
<evidence type="ECO:0000313" key="1">
    <source>
        <dbReference type="EMBL" id="RYC30776.1"/>
    </source>
</evidence>
<dbReference type="EMBL" id="QYBB01000021">
    <property type="protein sequence ID" value="RYC30776.1"/>
    <property type="molecule type" value="Genomic_DNA"/>
</dbReference>
<dbReference type="Pfam" id="PF13531">
    <property type="entry name" value="SBP_bac_11"/>
    <property type="match status" value="1"/>
</dbReference>
<keyword evidence="2" id="KW-1185">Reference proteome</keyword>
<dbReference type="Proteomes" id="UP000290759">
    <property type="component" value="Unassembled WGS sequence"/>
</dbReference>
<comment type="caution">
    <text evidence="1">The sequence shown here is derived from an EMBL/GenBank/DDBJ whole genome shotgun (WGS) entry which is preliminary data.</text>
</comment>
<dbReference type="OrthoDB" id="8216219at2"/>